<dbReference type="SFLD" id="SFLDG01152">
    <property type="entry name" value="Main.3:_Omega-_and_Tau-like"/>
    <property type="match status" value="1"/>
</dbReference>
<dbReference type="PROSITE" id="PS50404">
    <property type="entry name" value="GST_NTER"/>
    <property type="match status" value="1"/>
</dbReference>
<comment type="subcellular location">
    <subcellularLocation>
        <location evidence="3">Cytoplasm</location>
        <location evidence="3">Cytosol</location>
    </subcellularLocation>
</comment>
<keyword evidence="7" id="KW-1185">Reference proteome</keyword>
<dbReference type="Pfam" id="PF13417">
    <property type="entry name" value="GST_N_3"/>
    <property type="match status" value="1"/>
</dbReference>
<dbReference type="InterPro" id="IPR045074">
    <property type="entry name" value="GST_C_Tau"/>
</dbReference>
<comment type="similarity">
    <text evidence="3">Belongs to the GST superfamily.</text>
</comment>
<evidence type="ECO:0000259" key="5">
    <source>
        <dbReference type="PROSITE" id="PS50405"/>
    </source>
</evidence>
<feature type="domain" description="GST C-terminal" evidence="5">
    <location>
        <begin position="96"/>
        <end position="226"/>
    </location>
</feature>
<dbReference type="GO" id="GO:0006749">
    <property type="term" value="P:glutathione metabolic process"/>
    <property type="evidence" value="ECO:0007669"/>
    <property type="project" value="InterPro"/>
</dbReference>
<sequence>MAGVPTGAGDLVLLDVFGSPFAQRVRIALAEKGLAYERDEQDLAAKSDLLRRSNPVHGKVPVLFHLDRPICESLAILHYLDEAFPATPPLLPPATDPYARARARFWAEYSERLHLVGKRLWLRRREHAGDGDEDEDAELEAAREEMAAVMRALEGELGGREFFGGEAFGYVDAAAAPFAAWFLTYERHGGPRIAGEFPGMAAWAARCLRRESVAANVYSPEKVCELVQEYRQWLLTRK</sequence>
<reference evidence="6" key="1">
    <citation type="submission" date="2020-07" db="EMBL/GenBank/DDBJ databases">
        <title>Genome sequence and genetic diversity analysis of an under-domesticated orphan crop, white fonio (Digitaria exilis).</title>
        <authorList>
            <person name="Bennetzen J.L."/>
            <person name="Chen S."/>
            <person name="Ma X."/>
            <person name="Wang X."/>
            <person name="Yssel A.E.J."/>
            <person name="Chaluvadi S.R."/>
            <person name="Johnson M."/>
            <person name="Gangashetty P."/>
            <person name="Hamidou F."/>
            <person name="Sanogo M.D."/>
            <person name="Zwaenepoel A."/>
            <person name="Wallace J."/>
            <person name="Van De Peer Y."/>
            <person name="Van Deynze A."/>
        </authorList>
    </citation>
    <scope>NUCLEOTIDE SEQUENCE</scope>
    <source>
        <tissue evidence="6">Leaves</tissue>
    </source>
</reference>
<accession>A0A835AFL7</accession>
<dbReference type="PROSITE" id="PS50405">
    <property type="entry name" value="GST_CTER"/>
    <property type="match status" value="1"/>
</dbReference>
<comment type="catalytic activity">
    <reaction evidence="2 3">
        <text>RX + glutathione = an S-substituted glutathione + a halide anion + H(+)</text>
        <dbReference type="Rhea" id="RHEA:16437"/>
        <dbReference type="ChEBI" id="CHEBI:15378"/>
        <dbReference type="ChEBI" id="CHEBI:16042"/>
        <dbReference type="ChEBI" id="CHEBI:17792"/>
        <dbReference type="ChEBI" id="CHEBI:57925"/>
        <dbReference type="ChEBI" id="CHEBI:90779"/>
        <dbReference type="EC" id="2.5.1.18"/>
    </reaction>
</comment>
<evidence type="ECO:0000313" key="6">
    <source>
        <dbReference type="EMBL" id="KAF8659361.1"/>
    </source>
</evidence>
<dbReference type="InterPro" id="IPR036249">
    <property type="entry name" value="Thioredoxin-like_sf"/>
</dbReference>
<organism evidence="6 7">
    <name type="scientific">Digitaria exilis</name>
    <dbReference type="NCBI Taxonomy" id="1010633"/>
    <lineage>
        <taxon>Eukaryota</taxon>
        <taxon>Viridiplantae</taxon>
        <taxon>Streptophyta</taxon>
        <taxon>Embryophyta</taxon>
        <taxon>Tracheophyta</taxon>
        <taxon>Spermatophyta</taxon>
        <taxon>Magnoliopsida</taxon>
        <taxon>Liliopsida</taxon>
        <taxon>Poales</taxon>
        <taxon>Poaceae</taxon>
        <taxon>PACMAD clade</taxon>
        <taxon>Panicoideae</taxon>
        <taxon>Panicodae</taxon>
        <taxon>Paniceae</taxon>
        <taxon>Anthephorinae</taxon>
        <taxon>Digitaria</taxon>
    </lineage>
</organism>
<evidence type="ECO:0000256" key="2">
    <source>
        <dbReference type="ARBA" id="ARBA00047960"/>
    </source>
</evidence>
<dbReference type="Pfam" id="PF13410">
    <property type="entry name" value="GST_C_2"/>
    <property type="match status" value="1"/>
</dbReference>
<dbReference type="SFLD" id="SFLDS00019">
    <property type="entry name" value="Glutathione_Transferase_(cytos"/>
    <property type="match status" value="1"/>
</dbReference>
<evidence type="ECO:0000259" key="4">
    <source>
        <dbReference type="PROSITE" id="PS50404"/>
    </source>
</evidence>
<comment type="caution">
    <text evidence="6">The sequence shown here is derived from an EMBL/GenBank/DDBJ whole genome shotgun (WGS) entry which is preliminary data.</text>
</comment>
<dbReference type="GO" id="GO:0005829">
    <property type="term" value="C:cytosol"/>
    <property type="evidence" value="ECO:0007669"/>
    <property type="project" value="UniProtKB-SubCell"/>
</dbReference>
<protein>
    <recommendedName>
        <fullName evidence="3">Glutathione S-transferase</fullName>
        <ecNumber evidence="3">2.5.1.18</ecNumber>
    </recommendedName>
</protein>
<dbReference type="Gene3D" id="1.20.1050.10">
    <property type="match status" value="1"/>
</dbReference>
<dbReference type="SUPFAM" id="SSF47616">
    <property type="entry name" value="GST C-terminal domain-like"/>
    <property type="match status" value="1"/>
</dbReference>
<dbReference type="AlphaFoldDB" id="A0A835AFL7"/>
<evidence type="ECO:0000256" key="3">
    <source>
        <dbReference type="RuleBase" id="RU369102"/>
    </source>
</evidence>
<evidence type="ECO:0000256" key="1">
    <source>
        <dbReference type="ARBA" id="ARBA00022679"/>
    </source>
</evidence>
<dbReference type="PANTHER" id="PTHR11260:SF767">
    <property type="entry name" value="GLUTATHIONE S-TRANSFERASE"/>
    <property type="match status" value="1"/>
</dbReference>
<dbReference type="OrthoDB" id="4951845at2759"/>
<dbReference type="Proteomes" id="UP000636709">
    <property type="component" value="Unassembled WGS sequence"/>
</dbReference>
<evidence type="ECO:0000313" key="7">
    <source>
        <dbReference type="Proteomes" id="UP000636709"/>
    </source>
</evidence>
<comment type="function">
    <text evidence="3">Is involved in the conjugation of reduced glutathione to a wide number of exogenous and endogenous hydrophobic electrophiles.</text>
</comment>
<name>A0A835AFL7_9POAL</name>
<keyword evidence="1 3" id="KW-0808">Transferase</keyword>
<keyword evidence="3" id="KW-0963">Cytoplasm</keyword>
<dbReference type="InterPro" id="IPR036282">
    <property type="entry name" value="Glutathione-S-Trfase_C_sf"/>
</dbReference>
<dbReference type="CDD" id="cd03058">
    <property type="entry name" value="GST_N_Tau"/>
    <property type="match status" value="1"/>
</dbReference>
<dbReference type="InterPro" id="IPR045073">
    <property type="entry name" value="Omega/Tau-like"/>
</dbReference>
<dbReference type="EC" id="2.5.1.18" evidence="3"/>
<dbReference type="PANTHER" id="PTHR11260">
    <property type="entry name" value="GLUTATHIONE S-TRANSFERASE, GST, SUPERFAMILY, GST DOMAIN CONTAINING"/>
    <property type="match status" value="1"/>
</dbReference>
<dbReference type="InterPro" id="IPR010987">
    <property type="entry name" value="Glutathione-S-Trfase_C-like"/>
</dbReference>
<proteinExistence type="inferred from homology"/>
<dbReference type="InterPro" id="IPR004045">
    <property type="entry name" value="Glutathione_S-Trfase_N"/>
</dbReference>
<feature type="domain" description="GST N-terminal" evidence="4">
    <location>
        <begin position="9"/>
        <end position="88"/>
    </location>
</feature>
<dbReference type="EMBL" id="JACEFO010002462">
    <property type="protein sequence ID" value="KAF8659361.1"/>
    <property type="molecule type" value="Genomic_DNA"/>
</dbReference>
<dbReference type="SFLD" id="SFLDG00358">
    <property type="entry name" value="Main_(cytGST)"/>
    <property type="match status" value="1"/>
</dbReference>
<dbReference type="CDD" id="cd03185">
    <property type="entry name" value="GST_C_Tau"/>
    <property type="match status" value="1"/>
</dbReference>
<dbReference type="Gene3D" id="3.40.30.10">
    <property type="entry name" value="Glutaredoxin"/>
    <property type="match status" value="1"/>
</dbReference>
<dbReference type="GO" id="GO:0004364">
    <property type="term" value="F:glutathione transferase activity"/>
    <property type="evidence" value="ECO:0007669"/>
    <property type="project" value="UniProtKB-UniRule"/>
</dbReference>
<dbReference type="SUPFAM" id="SSF52833">
    <property type="entry name" value="Thioredoxin-like"/>
    <property type="match status" value="1"/>
</dbReference>
<gene>
    <name evidence="6" type="ORF">HU200_058569</name>
</gene>
<dbReference type="InterPro" id="IPR040079">
    <property type="entry name" value="Glutathione_S-Trfase"/>
</dbReference>